<protein>
    <submittedName>
        <fullName evidence="1">Uncharacterized protein</fullName>
    </submittedName>
</protein>
<dbReference type="Proteomes" id="UP000006702">
    <property type="component" value="Unassembled WGS sequence"/>
</dbReference>
<dbReference type="RefSeq" id="XP_001267459.1">
    <property type="nucleotide sequence ID" value="XM_001267458.1"/>
</dbReference>
<evidence type="ECO:0000313" key="2">
    <source>
        <dbReference type="Proteomes" id="UP000006702"/>
    </source>
</evidence>
<dbReference type="eggNOG" id="ENOG502RPJF">
    <property type="taxonomic scope" value="Eukaryota"/>
</dbReference>
<reference evidence="2" key="1">
    <citation type="journal article" date="2008" name="PLoS Genet.">
        <title>Genomic islands in the pathogenic filamentous fungus Aspergillus fumigatus.</title>
        <authorList>
            <person name="Fedorova N.D."/>
            <person name="Khaldi N."/>
            <person name="Joardar V.S."/>
            <person name="Maiti R."/>
            <person name="Amedeo P."/>
            <person name="Anderson M.J."/>
            <person name="Crabtree J."/>
            <person name="Silva J.C."/>
            <person name="Badger J.H."/>
            <person name="Albarraq A."/>
            <person name="Angiuoli S."/>
            <person name="Bussey H."/>
            <person name="Bowyer P."/>
            <person name="Cotty P.J."/>
            <person name="Dyer P.S."/>
            <person name="Egan A."/>
            <person name="Galens K."/>
            <person name="Fraser-Liggett C.M."/>
            <person name="Haas B.J."/>
            <person name="Inman J.M."/>
            <person name="Kent R."/>
            <person name="Lemieux S."/>
            <person name="Malavazi I."/>
            <person name="Orvis J."/>
            <person name="Roemer T."/>
            <person name="Ronning C.M."/>
            <person name="Sundaram J.P."/>
            <person name="Sutton G."/>
            <person name="Turner G."/>
            <person name="Venter J.C."/>
            <person name="White O.R."/>
            <person name="Whitty B.R."/>
            <person name="Youngman P."/>
            <person name="Wolfe K.H."/>
            <person name="Goldman G.H."/>
            <person name="Wortman J.R."/>
            <person name="Jiang B."/>
            <person name="Denning D.W."/>
            <person name="Nierman W.C."/>
        </authorList>
    </citation>
    <scope>NUCLEOTIDE SEQUENCE [LARGE SCALE GENOMIC DNA]</scope>
    <source>
        <strain evidence="2">ATCC 1020 / DSM 3700 / CBS 544.65 / FGSC A1164 / JCM 1740 / NRRL 181 / WB 181</strain>
    </source>
</reference>
<accession>A1CUY5</accession>
<proteinExistence type="predicted"/>
<dbReference type="GeneID" id="4594268"/>
<dbReference type="VEuPathDB" id="FungiDB:NFIA_043810"/>
<evidence type="ECO:0000313" key="1">
    <source>
        <dbReference type="EMBL" id="EAW25562.1"/>
    </source>
</evidence>
<organism evidence="1 2">
    <name type="scientific">Neosartorya fischeri (strain ATCC 1020 / DSM 3700 / CBS 544.65 / FGSC A1164 / JCM 1740 / NRRL 181 / WB 181)</name>
    <name type="common">Aspergillus fischerianus</name>
    <dbReference type="NCBI Taxonomy" id="331117"/>
    <lineage>
        <taxon>Eukaryota</taxon>
        <taxon>Fungi</taxon>
        <taxon>Dikarya</taxon>
        <taxon>Ascomycota</taxon>
        <taxon>Pezizomycotina</taxon>
        <taxon>Eurotiomycetes</taxon>
        <taxon>Eurotiomycetidae</taxon>
        <taxon>Eurotiales</taxon>
        <taxon>Aspergillaceae</taxon>
        <taxon>Aspergillus</taxon>
        <taxon>Aspergillus subgen. Fumigati</taxon>
    </lineage>
</organism>
<dbReference type="AlphaFoldDB" id="A1CUY5"/>
<keyword evidence="2" id="KW-1185">Reference proteome</keyword>
<name>A1CUY5_NEOFI</name>
<dbReference type="HOGENOM" id="CLU_122027_0_0_1"/>
<gene>
    <name evidence="1" type="ORF">NFIA_043810</name>
</gene>
<dbReference type="OrthoDB" id="4509242at2759"/>
<dbReference type="EMBL" id="DS027684">
    <property type="protein sequence ID" value="EAW25562.1"/>
    <property type="molecule type" value="Genomic_DNA"/>
</dbReference>
<sequence>MTLYLPQKDFITHNHFRSIYNALTKILMASLATNTSNFLFQKWYIRYLSEVADGRLELPPYEEREDGSIKIYYGELFCRVPDCSKSRKKYTATNNLRTHLETHGDIKLQEGNSGGWVPQKTVDEATKWYKRLFCAVDPQDGGGASTSADTHFICAMSVDAGTPSLPVKKDGTVHVTNMRKKVAEMGRKVPYSSCGNRNDCCKDINKCAYFVLFDCGNITLEPTNGN</sequence>
<dbReference type="KEGG" id="nfi:NFIA_043810"/>